<dbReference type="AlphaFoldDB" id="A0A0E9VU24"/>
<proteinExistence type="predicted"/>
<dbReference type="EMBL" id="GBXM01027046">
    <property type="protein sequence ID" value="JAH81531.1"/>
    <property type="molecule type" value="Transcribed_RNA"/>
</dbReference>
<evidence type="ECO:0000256" key="1">
    <source>
        <dbReference type="SAM" id="MobiDB-lite"/>
    </source>
</evidence>
<feature type="compositionally biased region" description="Basic and acidic residues" evidence="1">
    <location>
        <begin position="25"/>
        <end position="35"/>
    </location>
</feature>
<name>A0A0E9VU24_ANGAN</name>
<feature type="compositionally biased region" description="Low complexity" evidence="1">
    <location>
        <begin position="9"/>
        <end position="21"/>
    </location>
</feature>
<evidence type="ECO:0000313" key="2">
    <source>
        <dbReference type="EMBL" id="JAH81531.1"/>
    </source>
</evidence>
<organism evidence="2">
    <name type="scientific">Anguilla anguilla</name>
    <name type="common">European freshwater eel</name>
    <name type="synonym">Muraena anguilla</name>
    <dbReference type="NCBI Taxonomy" id="7936"/>
    <lineage>
        <taxon>Eukaryota</taxon>
        <taxon>Metazoa</taxon>
        <taxon>Chordata</taxon>
        <taxon>Craniata</taxon>
        <taxon>Vertebrata</taxon>
        <taxon>Euteleostomi</taxon>
        <taxon>Actinopterygii</taxon>
        <taxon>Neopterygii</taxon>
        <taxon>Teleostei</taxon>
        <taxon>Anguilliformes</taxon>
        <taxon>Anguillidae</taxon>
        <taxon>Anguilla</taxon>
    </lineage>
</organism>
<accession>A0A0E9VU24</accession>
<sequence>MIYGRQQHNNNCNNKYKGPNNHKISNKDNSHVLWL</sequence>
<feature type="region of interest" description="Disordered" evidence="1">
    <location>
        <begin position="1"/>
        <end position="35"/>
    </location>
</feature>
<protein>
    <submittedName>
        <fullName evidence="2">Uncharacterized protein</fullName>
    </submittedName>
</protein>
<reference evidence="2" key="2">
    <citation type="journal article" date="2015" name="Fish Shellfish Immunol.">
        <title>Early steps in the European eel (Anguilla anguilla)-Vibrio vulnificus interaction in the gills: Role of the RtxA13 toxin.</title>
        <authorList>
            <person name="Callol A."/>
            <person name="Pajuelo D."/>
            <person name="Ebbesson L."/>
            <person name="Teles M."/>
            <person name="MacKenzie S."/>
            <person name="Amaro C."/>
        </authorList>
    </citation>
    <scope>NUCLEOTIDE SEQUENCE</scope>
</reference>
<reference evidence="2" key="1">
    <citation type="submission" date="2014-11" db="EMBL/GenBank/DDBJ databases">
        <authorList>
            <person name="Amaro Gonzalez C."/>
        </authorList>
    </citation>
    <scope>NUCLEOTIDE SEQUENCE</scope>
</reference>